<evidence type="ECO:0000256" key="1">
    <source>
        <dbReference type="ARBA" id="ARBA00022723"/>
    </source>
</evidence>
<accession>A0A1Y2BQF9</accession>
<evidence type="ECO:0000256" key="5">
    <source>
        <dbReference type="PIRSR" id="PIRSR601019-1"/>
    </source>
</evidence>
<gene>
    <name evidence="8" type="ORF">BCR33DRAFT_721803</name>
</gene>
<protein>
    <submittedName>
        <fullName evidence="8">G-alpha-domain-containing protein</fullName>
    </submittedName>
</protein>
<evidence type="ECO:0000313" key="9">
    <source>
        <dbReference type="Proteomes" id="UP000193642"/>
    </source>
</evidence>
<dbReference type="GO" id="GO:0007188">
    <property type="term" value="P:adenylate cyclase-modulating G protein-coupled receptor signaling pathway"/>
    <property type="evidence" value="ECO:0007669"/>
    <property type="project" value="TreeGrafter"/>
</dbReference>
<evidence type="ECO:0000256" key="2">
    <source>
        <dbReference type="ARBA" id="ARBA00022741"/>
    </source>
</evidence>
<keyword evidence="9" id="KW-1185">Reference proteome</keyword>
<evidence type="ECO:0000256" key="7">
    <source>
        <dbReference type="SAM" id="MobiDB-lite"/>
    </source>
</evidence>
<keyword evidence="1 6" id="KW-0479">Metal-binding</keyword>
<organism evidence="8 9">
    <name type="scientific">Rhizoclosmatium globosum</name>
    <dbReference type="NCBI Taxonomy" id="329046"/>
    <lineage>
        <taxon>Eukaryota</taxon>
        <taxon>Fungi</taxon>
        <taxon>Fungi incertae sedis</taxon>
        <taxon>Chytridiomycota</taxon>
        <taxon>Chytridiomycota incertae sedis</taxon>
        <taxon>Chytridiomycetes</taxon>
        <taxon>Chytridiales</taxon>
        <taxon>Chytriomycetaceae</taxon>
        <taxon>Rhizoclosmatium</taxon>
    </lineage>
</organism>
<dbReference type="InterPro" id="IPR001019">
    <property type="entry name" value="Gprotein_alpha_su"/>
</dbReference>
<dbReference type="InterPro" id="IPR011025">
    <property type="entry name" value="GproteinA_insert"/>
</dbReference>
<dbReference type="GO" id="GO:0031683">
    <property type="term" value="F:G-protein beta/gamma-subunit complex binding"/>
    <property type="evidence" value="ECO:0007669"/>
    <property type="project" value="InterPro"/>
</dbReference>
<dbReference type="PROSITE" id="PS51882">
    <property type="entry name" value="G_ALPHA"/>
    <property type="match status" value="1"/>
</dbReference>
<dbReference type="STRING" id="329046.A0A1Y2BQF9"/>
<evidence type="ECO:0000256" key="6">
    <source>
        <dbReference type="PIRSR" id="PIRSR601019-2"/>
    </source>
</evidence>
<feature type="non-terminal residue" evidence="8">
    <location>
        <position position="265"/>
    </location>
</feature>
<dbReference type="SUPFAM" id="SSF52540">
    <property type="entry name" value="P-loop containing nucleoside triphosphate hydrolases"/>
    <property type="match status" value="1"/>
</dbReference>
<feature type="compositionally biased region" description="Polar residues" evidence="7">
    <location>
        <begin position="53"/>
        <end position="72"/>
    </location>
</feature>
<feature type="binding site" evidence="6">
    <location>
        <position position="172"/>
    </location>
    <ligand>
        <name>Mg(2+)</name>
        <dbReference type="ChEBI" id="CHEBI:18420"/>
    </ligand>
</feature>
<dbReference type="PRINTS" id="PR00318">
    <property type="entry name" value="GPROTEINA"/>
</dbReference>
<proteinExistence type="predicted"/>
<dbReference type="OrthoDB" id="5817230at2759"/>
<dbReference type="SUPFAM" id="SSF47895">
    <property type="entry name" value="Transducin (alpha subunit), insertion domain"/>
    <property type="match status" value="1"/>
</dbReference>
<reference evidence="8 9" key="1">
    <citation type="submission" date="2016-07" db="EMBL/GenBank/DDBJ databases">
        <title>Pervasive Adenine N6-methylation of Active Genes in Fungi.</title>
        <authorList>
            <consortium name="DOE Joint Genome Institute"/>
            <person name="Mondo S.J."/>
            <person name="Dannebaum R.O."/>
            <person name="Kuo R.C."/>
            <person name="Labutti K."/>
            <person name="Haridas S."/>
            <person name="Kuo A."/>
            <person name="Salamov A."/>
            <person name="Ahrendt S.R."/>
            <person name="Lipzen A."/>
            <person name="Sullivan W."/>
            <person name="Andreopoulos W.B."/>
            <person name="Clum A."/>
            <person name="Lindquist E."/>
            <person name="Daum C."/>
            <person name="Ramamoorthy G.K."/>
            <person name="Gryganskyi A."/>
            <person name="Culley D."/>
            <person name="Magnuson J.K."/>
            <person name="James T.Y."/>
            <person name="O'Malley M.A."/>
            <person name="Stajich J.E."/>
            <person name="Spatafora J.W."/>
            <person name="Visel A."/>
            <person name="Grigoriev I.V."/>
        </authorList>
    </citation>
    <scope>NUCLEOTIDE SEQUENCE [LARGE SCALE GENOMIC DNA]</scope>
    <source>
        <strain evidence="8 9">JEL800</strain>
    </source>
</reference>
<keyword evidence="6" id="KW-0460">Magnesium</keyword>
<keyword evidence="4" id="KW-0807">Transducer</keyword>
<dbReference type="Proteomes" id="UP000193642">
    <property type="component" value="Unassembled WGS sequence"/>
</dbReference>
<dbReference type="GO" id="GO:0001664">
    <property type="term" value="F:G protein-coupled receptor binding"/>
    <property type="evidence" value="ECO:0007669"/>
    <property type="project" value="TreeGrafter"/>
</dbReference>
<sequence length="265" mass="29475">MEAPNTGPLERKKTIQSRRASLASVTELAKIQRNASIKVTPATPGSVRRRASETAQHTPNQPPSTRLTSPRQSLASIKEYLPTFDTTVAVPQLDKSKFSSTITNSFTTAVHLLTLEKTYTLFSERNVSADCVDAILTKQLIQCRDLVNNIRRIVAPEYIPTHDDILQSSVPTTGIHETKLKVDGVTVQLLDVGGQKSERLKWASHFDTVQAVFFVVDVGAFDETVEDDGTANQLVDAINFLLANKIDVLKEKWRVRISRQCFRSL</sequence>
<feature type="binding site" evidence="5">
    <location>
        <begin position="191"/>
        <end position="195"/>
    </location>
    <ligand>
        <name>GTP</name>
        <dbReference type="ChEBI" id="CHEBI:37565"/>
    </ligand>
</feature>
<keyword evidence="2 5" id="KW-0547">Nucleotide-binding</keyword>
<dbReference type="GO" id="GO:0005737">
    <property type="term" value="C:cytoplasm"/>
    <property type="evidence" value="ECO:0007669"/>
    <property type="project" value="TreeGrafter"/>
</dbReference>
<dbReference type="GO" id="GO:0046872">
    <property type="term" value="F:metal ion binding"/>
    <property type="evidence" value="ECO:0007669"/>
    <property type="project" value="UniProtKB-KW"/>
</dbReference>
<name>A0A1Y2BQF9_9FUNG</name>
<evidence type="ECO:0000313" key="8">
    <source>
        <dbReference type="EMBL" id="ORY36877.1"/>
    </source>
</evidence>
<dbReference type="InterPro" id="IPR027417">
    <property type="entry name" value="P-loop_NTPase"/>
</dbReference>
<dbReference type="EMBL" id="MCGO01000053">
    <property type="protein sequence ID" value="ORY36877.1"/>
    <property type="molecule type" value="Genomic_DNA"/>
</dbReference>
<dbReference type="SMART" id="SM00275">
    <property type="entry name" value="G_alpha"/>
    <property type="match status" value="1"/>
</dbReference>
<dbReference type="PANTHER" id="PTHR10218">
    <property type="entry name" value="GTP-BINDING PROTEIN ALPHA SUBUNIT"/>
    <property type="match status" value="1"/>
</dbReference>
<dbReference type="Gene3D" id="1.10.400.10">
    <property type="entry name" value="GI Alpha 1, domain 2-like"/>
    <property type="match status" value="1"/>
</dbReference>
<dbReference type="AlphaFoldDB" id="A0A1Y2BQF9"/>
<evidence type="ECO:0000256" key="3">
    <source>
        <dbReference type="ARBA" id="ARBA00023134"/>
    </source>
</evidence>
<comment type="caution">
    <text evidence="8">The sequence shown here is derived from an EMBL/GenBank/DDBJ whole genome shotgun (WGS) entry which is preliminary data.</text>
</comment>
<dbReference type="GO" id="GO:0003924">
    <property type="term" value="F:GTPase activity"/>
    <property type="evidence" value="ECO:0007669"/>
    <property type="project" value="InterPro"/>
</dbReference>
<dbReference type="Pfam" id="PF00503">
    <property type="entry name" value="G-alpha"/>
    <property type="match status" value="1"/>
</dbReference>
<dbReference type="FunFam" id="3.40.50.300:FF:000692">
    <property type="entry name" value="Guanine nucleotide-binding protein subunit alpha"/>
    <property type="match status" value="1"/>
</dbReference>
<keyword evidence="3 5" id="KW-0342">GTP-binding</keyword>
<feature type="region of interest" description="Disordered" evidence="7">
    <location>
        <begin position="36"/>
        <end position="72"/>
    </location>
</feature>
<dbReference type="GO" id="GO:0005525">
    <property type="term" value="F:GTP binding"/>
    <property type="evidence" value="ECO:0007669"/>
    <property type="project" value="UniProtKB-KW"/>
</dbReference>
<dbReference type="PANTHER" id="PTHR10218:SF302">
    <property type="entry name" value="GUANINE NUCLEOTIDE-BINDING PROTEIN ALPHA-5 SUBUNIT"/>
    <property type="match status" value="1"/>
</dbReference>
<dbReference type="Gene3D" id="3.40.50.300">
    <property type="entry name" value="P-loop containing nucleotide triphosphate hydrolases"/>
    <property type="match status" value="1"/>
</dbReference>
<evidence type="ECO:0000256" key="4">
    <source>
        <dbReference type="ARBA" id="ARBA00023224"/>
    </source>
</evidence>
<dbReference type="GO" id="GO:0005834">
    <property type="term" value="C:heterotrimeric G-protein complex"/>
    <property type="evidence" value="ECO:0007669"/>
    <property type="project" value="TreeGrafter"/>
</dbReference>
<feature type="binding site" evidence="5">
    <location>
        <begin position="166"/>
        <end position="172"/>
    </location>
    <ligand>
        <name>GTP</name>
        <dbReference type="ChEBI" id="CHEBI:37565"/>
    </ligand>
</feature>